<evidence type="ECO:0000256" key="2">
    <source>
        <dbReference type="ARBA" id="ARBA00022525"/>
    </source>
</evidence>
<dbReference type="PANTHER" id="PTHR20914">
    <property type="entry name" value="LY6/PLAUR DOMAIN-CONTAINING PROTEIN 8"/>
    <property type="match status" value="1"/>
</dbReference>
<keyword evidence="6" id="KW-1185">Reference proteome</keyword>
<dbReference type="CDD" id="cd23572">
    <property type="entry name" value="TFP_LU_ECD_PINLYP_rpt2"/>
    <property type="match status" value="1"/>
</dbReference>
<feature type="chain" id="PRO_5043473795" description="UPAR/Ly6 domain-containing protein" evidence="3">
    <location>
        <begin position="21"/>
        <end position="228"/>
    </location>
</feature>
<dbReference type="AlphaFoldDB" id="A0AAV7PZR4"/>
<dbReference type="InterPro" id="IPR045860">
    <property type="entry name" value="Snake_toxin-like_sf"/>
</dbReference>
<evidence type="ECO:0000256" key="1">
    <source>
        <dbReference type="ARBA" id="ARBA00004613"/>
    </source>
</evidence>
<gene>
    <name evidence="5" type="ORF">NDU88_011078</name>
</gene>
<feature type="domain" description="UPAR/Ly6" evidence="4">
    <location>
        <begin position="20"/>
        <end position="102"/>
    </location>
</feature>
<dbReference type="GO" id="GO:0005576">
    <property type="term" value="C:extracellular region"/>
    <property type="evidence" value="ECO:0007669"/>
    <property type="project" value="UniProtKB-SubCell"/>
</dbReference>
<comment type="caution">
    <text evidence="5">The sequence shown here is derived from an EMBL/GenBank/DDBJ whole genome shotgun (WGS) entry which is preliminary data.</text>
</comment>
<dbReference type="Proteomes" id="UP001066276">
    <property type="component" value="Chromosome 7"/>
</dbReference>
<accession>A0AAV7PZR4</accession>
<keyword evidence="3" id="KW-0732">Signal</keyword>
<dbReference type="Gene3D" id="2.10.60.10">
    <property type="entry name" value="CD59"/>
    <property type="match status" value="2"/>
</dbReference>
<dbReference type="InterPro" id="IPR016054">
    <property type="entry name" value="LY6_UPA_recep-like"/>
</dbReference>
<organism evidence="5 6">
    <name type="scientific">Pleurodeles waltl</name>
    <name type="common">Iberian ribbed newt</name>
    <dbReference type="NCBI Taxonomy" id="8319"/>
    <lineage>
        <taxon>Eukaryota</taxon>
        <taxon>Metazoa</taxon>
        <taxon>Chordata</taxon>
        <taxon>Craniata</taxon>
        <taxon>Vertebrata</taxon>
        <taxon>Euteleostomi</taxon>
        <taxon>Amphibia</taxon>
        <taxon>Batrachia</taxon>
        <taxon>Caudata</taxon>
        <taxon>Salamandroidea</taxon>
        <taxon>Salamandridae</taxon>
        <taxon>Pleurodelinae</taxon>
        <taxon>Pleurodeles</taxon>
    </lineage>
</organism>
<protein>
    <recommendedName>
        <fullName evidence="4">UPAR/Ly6 domain-containing protein</fullName>
    </recommendedName>
</protein>
<feature type="domain" description="UPAR/Ly6" evidence="4">
    <location>
        <begin position="116"/>
        <end position="204"/>
    </location>
</feature>
<dbReference type="Pfam" id="PF00021">
    <property type="entry name" value="UPAR_LY6"/>
    <property type="match status" value="2"/>
</dbReference>
<dbReference type="InterPro" id="IPR050918">
    <property type="entry name" value="CNF-like_PLA2_Inhibitor"/>
</dbReference>
<evidence type="ECO:0000256" key="3">
    <source>
        <dbReference type="SAM" id="SignalP"/>
    </source>
</evidence>
<sequence length="228" mass="25171">MRALLASVSILLAFIATGETLNCELCMNLNGTTCSGEKTACDANVTHCDNTFVEIEYNGQTSFMAFKTCAAHEKCNSYVFSQSIGGFKFRIKKDHCDKDNCNLEIITLPPRNSTPNGVRCPLCYAQNTTTCQTNETMECTGRETKCLDFGGKIRRYDSVDPVLTSDCVNCTSKPCFDQSVFHFADQIVKIASKNCVNEQPCNEPTLNCPHGPVVEVEHFRCSDGVKHS</sequence>
<dbReference type="PANTHER" id="PTHR20914:SF9">
    <property type="entry name" value="COILED, ISOFORM A"/>
    <property type="match status" value="1"/>
</dbReference>
<evidence type="ECO:0000313" key="6">
    <source>
        <dbReference type="Proteomes" id="UP001066276"/>
    </source>
</evidence>
<evidence type="ECO:0000313" key="5">
    <source>
        <dbReference type="EMBL" id="KAJ1132776.1"/>
    </source>
</evidence>
<name>A0AAV7PZR4_PLEWA</name>
<proteinExistence type="predicted"/>
<keyword evidence="2" id="KW-0964">Secreted</keyword>
<reference evidence="5" key="1">
    <citation type="journal article" date="2022" name="bioRxiv">
        <title>Sequencing and chromosome-scale assembly of the giantPleurodeles waltlgenome.</title>
        <authorList>
            <person name="Brown T."/>
            <person name="Elewa A."/>
            <person name="Iarovenko S."/>
            <person name="Subramanian E."/>
            <person name="Araus A.J."/>
            <person name="Petzold A."/>
            <person name="Susuki M."/>
            <person name="Suzuki K.-i.T."/>
            <person name="Hayashi T."/>
            <person name="Toyoda A."/>
            <person name="Oliveira C."/>
            <person name="Osipova E."/>
            <person name="Leigh N.D."/>
            <person name="Simon A."/>
            <person name="Yun M.H."/>
        </authorList>
    </citation>
    <scope>NUCLEOTIDE SEQUENCE</scope>
    <source>
        <strain evidence="5">20211129_DDA</strain>
        <tissue evidence="5">Liver</tissue>
    </source>
</reference>
<feature type="signal peptide" evidence="3">
    <location>
        <begin position="1"/>
        <end position="20"/>
    </location>
</feature>
<dbReference type="EMBL" id="JANPWB010000011">
    <property type="protein sequence ID" value="KAJ1132776.1"/>
    <property type="molecule type" value="Genomic_DNA"/>
</dbReference>
<evidence type="ECO:0000259" key="4">
    <source>
        <dbReference type="Pfam" id="PF00021"/>
    </source>
</evidence>
<dbReference type="SUPFAM" id="SSF57302">
    <property type="entry name" value="Snake toxin-like"/>
    <property type="match status" value="1"/>
</dbReference>
<comment type="subcellular location">
    <subcellularLocation>
        <location evidence="1">Secreted</location>
    </subcellularLocation>
</comment>